<comment type="caution">
    <text evidence="1">The sequence shown here is derived from an EMBL/GenBank/DDBJ whole genome shotgun (WGS) entry which is preliminary data.</text>
</comment>
<name>A0ABR1RXF6_9PEZI</name>
<keyword evidence="2" id="KW-1185">Reference proteome</keyword>
<protein>
    <submittedName>
        <fullName evidence="1">Uncharacterized protein</fullName>
    </submittedName>
</protein>
<evidence type="ECO:0000313" key="1">
    <source>
        <dbReference type="EMBL" id="KAK8022602.1"/>
    </source>
</evidence>
<dbReference type="EMBL" id="JAQQWK010000012">
    <property type="protein sequence ID" value="KAK8022602.1"/>
    <property type="molecule type" value="Genomic_DNA"/>
</dbReference>
<evidence type="ECO:0000313" key="2">
    <source>
        <dbReference type="Proteomes" id="UP001444661"/>
    </source>
</evidence>
<organism evidence="1 2">
    <name type="scientific">Apiospora rasikravindrae</name>
    <dbReference type="NCBI Taxonomy" id="990691"/>
    <lineage>
        <taxon>Eukaryota</taxon>
        <taxon>Fungi</taxon>
        <taxon>Dikarya</taxon>
        <taxon>Ascomycota</taxon>
        <taxon>Pezizomycotina</taxon>
        <taxon>Sordariomycetes</taxon>
        <taxon>Xylariomycetidae</taxon>
        <taxon>Amphisphaeriales</taxon>
        <taxon>Apiosporaceae</taxon>
        <taxon>Apiospora</taxon>
    </lineage>
</organism>
<proteinExistence type="predicted"/>
<accession>A0ABR1RXF6</accession>
<gene>
    <name evidence="1" type="ORF">PG993_013369</name>
</gene>
<dbReference type="Proteomes" id="UP001444661">
    <property type="component" value="Unassembled WGS sequence"/>
</dbReference>
<sequence>MTLLKRNKQSRCQAEYTVGSMDTTSEEHLEAFHIQSSHLDTLVPASAQARQQQLDFYLCWMIQEPLTEASVCHPSRFSREDGMMYLTSHLYTQVFRREYTAETFHLGLITQKYQMPTESVLISVTTTNSSSRDVTLSGGTDYRGITSHI</sequence>
<reference evidence="1 2" key="1">
    <citation type="submission" date="2023-01" db="EMBL/GenBank/DDBJ databases">
        <title>Analysis of 21 Apiospora genomes using comparative genomics revels a genus with tremendous synthesis potential of carbohydrate active enzymes and secondary metabolites.</title>
        <authorList>
            <person name="Sorensen T."/>
        </authorList>
    </citation>
    <scope>NUCLEOTIDE SEQUENCE [LARGE SCALE GENOMIC DNA]</scope>
    <source>
        <strain evidence="1 2">CBS 33761</strain>
    </source>
</reference>